<sequence>MALASTYTVFGYATGLDWRPTAFVIPFHPTRLCSACGLVPPATATLPCRHQLCQPCFDRVGSSGRKSCPLDNECFRNEDVVWSSYNKDSVLKREVRCWNAANGCDAEDTASAILAHFTSGCRFHTRKCPTCGDSVLHRYFVDHLGSGCLPQSGGGDQSLSENSANAFMEVKDALRKLSEENASLQTRLNSFEERLSANFDRTMTTVLERTRDTCRAQFASHLNSVSALITAQQAENERCARRAIASEYRNNLTSLNATIKQALVEGRRHNDVDYDYRSADQVTSGITRAIQKFTKNLSTHPTLSGKDASRALELLAAAAFGDMNSALAESTPPRTWEIDNWDQFCPAYSSQGRQRRRVRFGTPYYLAGRLVVPRLCYYPRIDEIQYRPYIIKGLYDEFLEEPYGLSYVRFIHPMDSSRDMRLSGGFGWVEPDQDITCMGSQVLYVGRESTPISAVTLEDGGFIIDNTAKLEVYHE</sequence>
<organism evidence="1 2">
    <name type="scientific">Hyalomma asiaticum</name>
    <name type="common">Tick</name>
    <dbReference type="NCBI Taxonomy" id="266040"/>
    <lineage>
        <taxon>Eukaryota</taxon>
        <taxon>Metazoa</taxon>
        <taxon>Ecdysozoa</taxon>
        <taxon>Arthropoda</taxon>
        <taxon>Chelicerata</taxon>
        <taxon>Arachnida</taxon>
        <taxon>Acari</taxon>
        <taxon>Parasitiformes</taxon>
        <taxon>Ixodida</taxon>
        <taxon>Ixodoidea</taxon>
        <taxon>Ixodidae</taxon>
        <taxon>Hyalomminae</taxon>
        <taxon>Hyalomma</taxon>
    </lineage>
</organism>
<keyword evidence="2" id="KW-1185">Reference proteome</keyword>
<name>A0ACB7T9X8_HYAAI</name>
<reference evidence="1" key="1">
    <citation type="submission" date="2020-05" db="EMBL/GenBank/DDBJ databases">
        <title>Large-scale comparative analyses of tick genomes elucidate their genetic diversity and vector capacities.</title>
        <authorList>
            <person name="Jia N."/>
            <person name="Wang J."/>
            <person name="Shi W."/>
            <person name="Du L."/>
            <person name="Sun Y."/>
            <person name="Zhan W."/>
            <person name="Jiang J."/>
            <person name="Wang Q."/>
            <person name="Zhang B."/>
            <person name="Ji P."/>
            <person name="Sakyi L.B."/>
            <person name="Cui X."/>
            <person name="Yuan T."/>
            <person name="Jiang B."/>
            <person name="Yang W."/>
            <person name="Lam T.T.-Y."/>
            <person name="Chang Q."/>
            <person name="Ding S."/>
            <person name="Wang X."/>
            <person name="Zhu J."/>
            <person name="Ruan X."/>
            <person name="Zhao L."/>
            <person name="Wei J."/>
            <person name="Que T."/>
            <person name="Du C."/>
            <person name="Cheng J."/>
            <person name="Dai P."/>
            <person name="Han X."/>
            <person name="Huang E."/>
            <person name="Gao Y."/>
            <person name="Liu J."/>
            <person name="Shao H."/>
            <person name="Ye R."/>
            <person name="Li L."/>
            <person name="Wei W."/>
            <person name="Wang X."/>
            <person name="Wang C."/>
            <person name="Yang T."/>
            <person name="Huo Q."/>
            <person name="Li W."/>
            <person name="Guo W."/>
            <person name="Chen H."/>
            <person name="Zhou L."/>
            <person name="Ni X."/>
            <person name="Tian J."/>
            <person name="Zhou Y."/>
            <person name="Sheng Y."/>
            <person name="Liu T."/>
            <person name="Pan Y."/>
            <person name="Xia L."/>
            <person name="Li J."/>
            <person name="Zhao F."/>
            <person name="Cao W."/>
        </authorList>
    </citation>
    <scope>NUCLEOTIDE SEQUENCE</scope>
    <source>
        <strain evidence="1">Hyas-2018</strain>
    </source>
</reference>
<evidence type="ECO:0000313" key="1">
    <source>
        <dbReference type="EMBL" id="KAH6942202.1"/>
    </source>
</evidence>
<dbReference type="EMBL" id="CM023490">
    <property type="protein sequence ID" value="KAH6942202.1"/>
    <property type="molecule type" value="Genomic_DNA"/>
</dbReference>
<comment type="caution">
    <text evidence="1">The sequence shown here is derived from an EMBL/GenBank/DDBJ whole genome shotgun (WGS) entry which is preliminary data.</text>
</comment>
<proteinExistence type="predicted"/>
<evidence type="ECO:0000313" key="2">
    <source>
        <dbReference type="Proteomes" id="UP000821845"/>
    </source>
</evidence>
<protein>
    <submittedName>
        <fullName evidence="1">Uncharacterized protein</fullName>
    </submittedName>
</protein>
<gene>
    <name evidence="1" type="ORF">HPB50_001771</name>
</gene>
<dbReference type="Proteomes" id="UP000821845">
    <property type="component" value="Chromosome 10"/>
</dbReference>
<accession>A0ACB7T9X8</accession>